<evidence type="ECO:0000313" key="1">
    <source>
        <dbReference type="EMBL" id="CAK5077169.1"/>
    </source>
</evidence>
<sequence>MGKLSLFLVWVPVESGNSAQILFNFPDSNGPFRILFVGYWSPIFGFEAIRDWESHKIE</sequence>
<protein>
    <submittedName>
        <fullName evidence="1">Uncharacterized protein</fullName>
    </submittedName>
</protein>
<organism evidence="1 2">
    <name type="scientific">Meloidogyne enterolobii</name>
    <name type="common">Root-knot nematode worm</name>
    <name type="synonym">Meloidogyne mayaguensis</name>
    <dbReference type="NCBI Taxonomy" id="390850"/>
    <lineage>
        <taxon>Eukaryota</taxon>
        <taxon>Metazoa</taxon>
        <taxon>Ecdysozoa</taxon>
        <taxon>Nematoda</taxon>
        <taxon>Chromadorea</taxon>
        <taxon>Rhabditida</taxon>
        <taxon>Tylenchina</taxon>
        <taxon>Tylenchomorpha</taxon>
        <taxon>Tylenchoidea</taxon>
        <taxon>Meloidogynidae</taxon>
        <taxon>Meloidogyninae</taxon>
        <taxon>Meloidogyne</taxon>
    </lineage>
</organism>
<comment type="caution">
    <text evidence="1">The sequence shown here is derived from an EMBL/GenBank/DDBJ whole genome shotgun (WGS) entry which is preliminary data.</text>
</comment>
<reference evidence="1" key="1">
    <citation type="submission" date="2023-11" db="EMBL/GenBank/DDBJ databases">
        <authorList>
            <person name="Poullet M."/>
        </authorList>
    </citation>
    <scope>NUCLEOTIDE SEQUENCE</scope>
    <source>
        <strain evidence="1">E1834</strain>
    </source>
</reference>
<dbReference type="Proteomes" id="UP001497535">
    <property type="component" value="Unassembled WGS sequence"/>
</dbReference>
<name>A0ACB0ZDY7_MELEN</name>
<proteinExistence type="predicted"/>
<dbReference type="EMBL" id="CAVMJV010000031">
    <property type="protein sequence ID" value="CAK5077169.1"/>
    <property type="molecule type" value="Genomic_DNA"/>
</dbReference>
<gene>
    <name evidence="1" type="ORF">MENTE1834_LOCUS24072</name>
</gene>
<accession>A0ACB0ZDY7</accession>
<keyword evidence="2" id="KW-1185">Reference proteome</keyword>
<evidence type="ECO:0000313" key="2">
    <source>
        <dbReference type="Proteomes" id="UP001497535"/>
    </source>
</evidence>